<evidence type="ECO:0000313" key="1">
    <source>
        <dbReference type="EMBL" id="WAW08997.1"/>
    </source>
</evidence>
<protein>
    <submittedName>
        <fullName evidence="1">Uncharacterized protein</fullName>
    </submittedName>
</protein>
<dbReference type="Proteomes" id="UP001156215">
    <property type="component" value="Chromosome"/>
</dbReference>
<sequence length="85" mass="9798">MNKLRIHFESDLENPVPSNEMRELLDQNLYACVSDAVLTFLGDWGDAGFYEDDFTLETGLSKDQFIEKTNSHDLFNKLGIKIRVK</sequence>
<accession>A0A9E9P1M6</accession>
<organism evidence="1 2">
    <name type="scientific">Oxalobacter vibrioformis</name>
    <dbReference type="NCBI Taxonomy" id="933080"/>
    <lineage>
        <taxon>Bacteria</taxon>
        <taxon>Pseudomonadati</taxon>
        <taxon>Pseudomonadota</taxon>
        <taxon>Betaproteobacteria</taxon>
        <taxon>Burkholderiales</taxon>
        <taxon>Oxalobacteraceae</taxon>
        <taxon>Oxalobacter</taxon>
    </lineage>
</organism>
<proteinExistence type="predicted"/>
<dbReference type="KEGG" id="ovb:NB640_06785"/>
<gene>
    <name evidence="1" type="ORF">NB640_06785</name>
</gene>
<keyword evidence="2" id="KW-1185">Reference proteome</keyword>
<name>A0A9E9P1M6_9BURK</name>
<reference evidence="1" key="1">
    <citation type="journal article" date="2022" name="Front. Microbiol.">
        <title>New perspectives on an old grouping: The genomic and phenotypic variability of Oxalobacter formigenes and the implications for calcium oxalate stone prevention.</title>
        <authorList>
            <person name="Chmiel J.A."/>
            <person name="Carr C."/>
            <person name="Stuivenberg G.A."/>
            <person name="Venema R."/>
            <person name="Chanyi R.M."/>
            <person name="Al K.F."/>
            <person name="Giguere D."/>
            <person name="Say H."/>
            <person name="Akouris P.P."/>
            <person name="Dominguez Romero S.A."/>
            <person name="Kwong A."/>
            <person name="Tai V."/>
            <person name="Koval S.F."/>
            <person name="Razvi H."/>
            <person name="Bjazevic J."/>
            <person name="Burton J.P."/>
        </authorList>
    </citation>
    <scope>NUCLEOTIDE SEQUENCE</scope>
    <source>
        <strain evidence="1">WoOx3</strain>
    </source>
</reference>
<dbReference type="AlphaFoldDB" id="A0A9E9P1M6"/>
<dbReference type="RefSeq" id="WP_269307990.1">
    <property type="nucleotide sequence ID" value="NZ_CP098242.1"/>
</dbReference>
<dbReference type="EMBL" id="CP098242">
    <property type="protein sequence ID" value="WAW08997.1"/>
    <property type="molecule type" value="Genomic_DNA"/>
</dbReference>
<evidence type="ECO:0000313" key="2">
    <source>
        <dbReference type="Proteomes" id="UP001156215"/>
    </source>
</evidence>